<comment type="caution">
    <text evidence="1">The sequence shown here is derived from an EMBL/GenBank/DDBJ whole genome shotgun (WGS) entry which is preliminary data.</text>
</comment>
<gene>
    <name evidence="1" type="ORF">LCGC14_1178980</name>
</gene>
<dbReference type="EMBL" id="LAZR01005893">
    <property type="protein sequence ID" value="KKM96354.1"/>
    <property type="molecule type" value="Genomic_DNA"/>
</dbReference>
<accession>A0A0F9LMU7</accession>
<name>A0A0F9LMU7_9ZZZZ</name>
<sequence>MKHISMKHERCMRSYCVVCDGGLFICAVCFLSEGALTTDCPGAKASEEESNLIYSGRLDYREGKGWTPTPNLFNQLRRSWENTRRRMA</sequence>
<organism evidence="1">
    <name type="scientific">marine sediment metagenome</name>
    <dbReference type="NCBI Taxonomy" id="412755"/>
    <lineage>
        <taxon>unclassified sequences</taxon>
        <taxon>metagenomes</taxon>
        <taxon>ecological metagenomes</taxon>
    </lineage>
</organism>
<protein>
    <submittedName>
        <fullName evidence="1">Uncharacterized protein</fullName>
    </submittedName>
</protein>
<reference evidence="1" key="1">
    <citation type="journal article" date="2015" name="Nature">
        <title>Complex archaea that bridge the gap between prokaryotes and eukaryotes.</title>
        <authorList>
            <person name="Spang A."/>
            <person name="Saw J.H."/>
            <person name="Jorgensen S.L."/>
            <person name="Zaremba-Niedzwiedzka K."/>
            <person name="Martijn J."/>
            <person name="Lind A.E."/>
            <person name="van Eijk R."/>
            <person name="Schleper C."/>
            <person name="Guy L."/>
            <person name="Ettema T.J."/>
        </authorList>
    </citation>
    <scope>NUCLEOTIDE SEQUENCE</scope>
</reference>
<proteinExistence type="predicted"/>
<dbReference type="AlphaFoldDB" id="A0A0F9LMU7"/>
<evidence type="ECO:0000313" key="1">
    <source>
        <dbReference type="EMBL" id="KKM96354.1"/>
    </source>
</evidence>